<comment type="caution">
    <text evidence="1">The sequence shown here is derived from an EMBL/GenBank/DDBJ whole genome shotgun (WGS) entry which is preliminary data.</text>
</comment>
<name>A0A7W9VVA0_9HYPH</name>
<evidence type="ECO:0000313" key="2">
    <source>
        <dbReference type="Proteomes" id="UP000533306"/>
    </source>
</evidence>
<dbReference type="Proteomes" id="UP000533306">
    <property type="component" value="Unassembled WGS sequence"/>
</dbReference>
<protein>
    <submittedName>
        <fullName evidence="1">Uncharacterized protein</fullName>
    </submittedName>
</protein>
<gene>
    <name evidence="1" type="ORF">HNR59_001182</name>
</gene>
<dbReference type="EMBL" id="JACHEU010000001">
    <property type="protein sequence ID" value="MBB6011837.1"/>
    <property type="molecule type" value="Genomic_DNA"/>
</dbReference>
<sequence length="38" mass="3990">MSLNRVITPSQLFGHGNPEVGEAVIAIIRPGVSPVVMC</sequence>
<reference evidence="1 2" key="1">
    <citation type="submission" date="2020-08" db="EMBL/GenBank/DDBJ databases">
        <title>Genomic Encyclopedia of Type Strains, Phase IV (KMG-IV): sequencing the most valuable type-strain genomes for metagenomic binning, comparative biology and taxonomic classification.</title>
        <authorList>
            <person name="Goeker M."/>
        </authorList>
    </citation>
    <scope>NUCLEOTIDE SEQUENCE [LARGE SCALE GENOMIC DNA]</scope>
    <source>
        <strain evidence="1 2">DSM 11099</strain>
    </source>
</reference>
<accession>A0A7W9VVA0</accession>
<proteinExistence type="predicted"/>
<keyword evidence="2" id="KW-1185">Reference proteome</keyword>
<evidence type="ECO:0000313" key="1">
    <source>
        <dbReference type="EMBL" id="MBB6011837.1"/>
    </source>
</evidence>
<dbReference type="AlphaFoldDB" id="A0A7W9VVA0"/>
<organism evidence="1 2">
    <name type="scientific">Aquamicrobium lusatiense</name>
    <dbReference type="NCBI Taxonomy" id="89772"/>
    <lineage>
        <taxon>Bacteria</taxon>
        <taxon>Pseudomonadati</taxon>
        <taxon>Pseudomonadota</taxon>
        <taxon>Alphaproteobacteria</taxon>
        <taxon>Hyphomicrobiales</taxon>
        <taxon>Phyllobacteriaceae</taxon>
        <taxon>Aquamicrobium</taxon>
    </lineage>
</organism>